<evidence type="ECO:0000313" key="1">
    <source>
        <dbReference type="EMBL" id="KAJ9662024.1"/>
    </source>
</evidence>
<reference evidence="1" key="1">
    <citation type="submission" date="2022-10" db="EMBL/GenBank/DDBJ databases">
        <title>Culturing micro-colonial fungi from biological soil crusts in the Mojave desert and describing Neophaeococcomyces mojavensis, and introducing the new genera and species Taxawa tesnikishii.</title>
        <authorList>
            <person name="Kurbessoian T."/>
            <person name="Stajich J.E."/>
        </authorList>
    </citation>
    <scope>NUCLEOTIDE SEQUENCE</scope>
    <source>
        <strain evidence="1">JES_112</strain>
    </source>
</reference>
<sequence>MEDELTTNAVGGKIAYMPHVSSRSPGGDQDAIAVEQQGNSALINAKRNFSYLVSPTTSKDRPKRMRTRALLRTFRYIGQFILWRLVRWAKYAAVGALVAAIGATAFGSVVTGAAWIAAPPTIGASILASVVWGVGKYTARKMNKRWNETGKDAGHAQREMKEDEPEPVPIELGATPW</sequence>
<dbReference type="EMBL" id="JAPDRQ010000018">
    <property type="protein sequence ID" value="KAJ9662024.1"/>
    <property type="molecule type" value="Genomic_DNA"/>
</dbReference>
<name>A0ACC3AGG5_9EURO</name>
<evidence type="ECO:0000313" key="2">
    <source>
        <dbReference type="Proteomes" id="UP001172386"/>
    </source>
</evidence>
<dbReference type="Proteomes" id="UP001172386">
    <property type="component" value="Unassembled WGS sequence"/>
</dbReference>
<accession>A0ACC3AGG5</accession>
<organism evidence="1 2">
    <name type="scientific">Neophaeococcomyces mojaviensis</name>
    <dbReference type="NCBI Taxonomy" id="3383035"/>
    <lineage>
        <taxon>Eukaryota</taxon>
        <taxon>Fungi</taxon>
        <taxon>Dikarya</taxon>
        <taxon>Ascomycota</taxon>
        <taxon>Pezizomycotina</taxon>
        <taxon>Eurotiomycetes</taxon>
        <taxon>Chaetothyriomycetidae</taxon>
        <taxon>Chaetothyriales</taxon>
        <taxon>Chaetothyriales incertae sedis</taxon>
        <taxon>Neophaeococcomyces</taxon>
    </lineage>
</organism>
<proteinExistence type="predicted"/>
<keyword evidence="2" id="KW-1185">Reference proteome</keyword>
<gene>
    <name evidence="1" type="ORF">H2198_001566</name>
</gene>
<comment type="caution">
    <text evidence="1">The sequence shown here is derived from an EMBL/GenBank/DDBJ whole genome shotgun (WGS) entry which is preliminary data.</text>
</comment>
<protein>
    <submittedName>
        <fullName evidence="1">Uncharacterized protein</fullName>
    </submittedName>
</protein>